<dbReference type="InterPro" id="IPR036046">
    <property type="entry name" value="Acylphosphatase-like_dom_sf"/>
</dbReference>
<dbReference type="OrthoDB" id="196105at2"/>
<keyword evidence="3" id="KW-1185">Reference proteome</keyword>
<dbReference type="GO" id="GO:0009882">
    <property type="term" value="F:blue light photoreceptor activity"/>
    <property type="evidence" value="ECO:0007669"/>
    <property type="project" value="InterPro"/>
</dbReference>
<dbReference type="Proteomes" id="UP000319931">
    <property type="component" value="Unassembled WGS sequence"/>
</dbReference>
<dbReference type="PROSITE" id="PS50925">
    <property type="entry name" value="BLUF"/>
    <property type="match status" value="1"/>
</dbReference>
<sequence>MRQLIYTSVTTNPSGRAQDDCVPILRQAAVRNGLDGITGLLYSQDAEFLQALEGPDDSVADLLASLKADPRHRDLRVLIDRQTDEREFGDWMMVHRERRESVDSFDRRLHGLLLGVSRETAEYFRALVPA</sequence>
<reference evidence="2 3" key="1">
    <citation type="journal article" date="2019" name="Environ. Microbiol.">
        <title>Species interactions and distinct microbial communities in high Arctic permafrost affected cryosols are associated with the CH4 and CO2 gas fluxes.</title>
        <authorList>
            <person name="Altshuler I."/>
            <person name="Hamel J."/>
            <person name="Turney S."/>
            <person name="Magnuson E."/>
            <person name="Levesque R."/>
            <person name="Greer C."/>
            <person name="Whyte L.G."/>
        </authorList>
    </citation>
    <scope>NUCLEOTIDE SEQUENCE [LARGE SCALE GENOMIC DNA]</scope>
    <source>
        <strain evidence="2 3">E6.1</strain>
    </source>
</reference>
<feature type="domain" description="BLUF" evidence="1">
    <location>
        <begin position="1"/>
        <end position="94"/>
    </location>
</feature>
<evidence type="ECO:0000259" key="1">
    <source>
        <dbReference type="PROSITE" id="PS50925"/>
    </source>
</evidence>
<name>A0A502FXX2_9SPHN</name>
<evidence type="ECO:0000313" key="3">
    <source>
        <dbReference type="Proteomes" id="UP000319931"/>
    </source>
</evidence>
<dbReference type="InterPro" id="IPR007024">
    <property type="entry name" value="BLUF_domain"/>
</dbReference>
<proteinExistence type="predicted"/>
<organism evidence="2 3">
    <name type="scientific">Sphingomonas glacialis</name>
    <dbReference type="NCBI Taxonomy" id="658225"/>
    <lineage>
        <taxon>Bacteria</taxon>
        <taxon>Pseudomonadati</taxon>
        <taxon>Pseudomonadota</taxon>
        <taxon>Alphaproteobacteria</taxon>
        <taxon>Sphingomonadales</taxon>
        <taxon>Sphingomonadaceae</taxon>
        <taxon>Sphingomonas</taxon>
    </lineage>
</organism>
<dbReference type="Pfam" id="PF04940">
    <property type="entry name" value="BLUF"/>
    <property type="match status" value="1"/>
</dbReference>
<dbReference type="EMBL" id="RCZC01000002">
    <property type="protein sequence ID" value="TPG54365.1"/>
    <property type="molecule type" value="Genomic_DNA"/>
</dbReference>
<gene>
    <name evidence="2" type="ORF">EAH76_06760</name>
</gene>
<accession>A0A502FXX2</accession>
<dbReference type="Gene3D" id="3.30.70.100">
    <property type="match status" value="1"/>
</dbReference>
<dbReference type="RefSeq" id="WP_140849400.1">
    <property type="nucleotide sequence ID" value="NZ_RCZC01000002.1"/>
</dbReference>
<dbReference type="SMART" id="SM01034">
    <property type="entry name" value="BLUF"/>
    <property type="match status" value="1"/>
</dbReference>
<comment type="caution">
    <text evidence="2">The sequence shown here is derived from an EMBL/GenBank/DDBJ whole genome shotgun (WGS) entry which is preliminary data.</text>
</comment>
<dbReference type="GO" id="GO:0071949">
    <property type="term" value="F:FAD binding"/>
    <property type="evidence" value="ECO:0007669"/>
    <property type="project" value="InterPro"/>
</dbReference>
<protein>
    <submittedName>
        <fullName evidence="2">BLUF domain-containing protein</fullName>
    </submittedName>
</protein>
<evidence type="ECO:0000313" key="2">
    <source>
        <dbReference type="EMBL" id="TPG54365.1"/>
    </source>
</evidence>
<dbReference type="SUPFAM" id="SSF54975">
    <property type="entry name" value="Acylphosphatase/BLUF domain-like"/>
    <property type="match status" value="1"/>
</dbReference>
<dbReference type="AlphaFoldDB" id="A0A502FXX2"/>